<accession>A0A1I1N2N5</accession>
<sequence>MPIETTHNRLRYNVKQVKVLVIEDSADHSVLMKSALQQCIPEVTAVFVDNSEEALELLNEWSTQEWELPKLIFQDLYLPSREDGWHLLEQIKTMSPSCNRVPVVMLSSSDDRTDIVDAYIRGVASYLVKPTDYADWLTYFKELRTYWIDTVTLPPVQFSI</sequence>
<dbReference type="PROSITE" id="PS50110">
    <property type="entry name" value="RESPONSE_REGULATORY"/>
    <property type="match status" value="1"/>
</dbReference>
<evidence type="ECO:0000256" key="1">
    <source>
        <dbReference type="PROSITE-ProRule" id="PRU00169"/>
    </source>
</evidence>
<dbReference type="InterPro" id="IPR001789">
    <property type="entry name" value="Sig_transdc_resp-reg_receiver"/>
</dbReference>
<dbReference type="EMBL" id="FOLQ01000002">
    <property type="protein sequence ID" value="SFC88060.1"/>
    <property type="molecule type" value="Genomic_DNA"/>
</dbReference>
<feature type="modified residue" description="4-aspartylphosphate" evidence="1">
    <location>
        <position position="75"/>
    </location>
</feature>
<feature type="domain" description="Response regulatory" evidence="2">
    <location>
        <begin position="18"/>
        <end position="144"/>
    </location>
</feature>
<keyword evidence="4" id="KW-1185">Reference proteome</keyword>
<proteinExistence type="predicted"/>
<dbReference type="RefSeq" id="WP_093824843.1">
    <property type="nucleotide sequence ID" value="NZ_FOLQ01000002.1"/>
</dbReference>
<dbReference type="InterPro" id="IPR052893">
    <property type="entry name" value="TCS_response_regulator"/>
</dbReference>
<dbReference type="SUPFAM" id="SSF52172">
    <property type="entry name" value="CheY-like"/>
    <property type="match status" value="1"/>
</dbReference>
<dbReference type="Proteomes" id="UP000198598">
    <property type="component" value="Unassembled WGS sequence"/>
</dbReference>
<evidence type="ECO:0000259" key="2">
    <source>
        <dbReference type="PROSITE" id="PS50110"/>
    </source>
</evidence>
<dbReference type="InterPro" id="IPR011006">
    <property type="entry name" value="CheY-like_superfamily"/>
</dbReference>
<dbReference type="STRING" id="662367.SAMN05216167_102685"/>
<dbReference type="PANTHER" id="PTHR44520">
    <property type="entry name" value="RESPONSE REGULATOR RCP1-RELATED"/>
    <property type="match status" value="1"/>
</dbReference>
<gene>
    <name evidence="3" type="ORF">SAMN05216167_102685</name>
</gene>
<reference evidence="3 4" key="1">
    <citation type="submission" date="2016-10" db="EMBL/GenBank/DDBJ databases">
        <authorList>
            <person name="de Groot N.N."/>
        </authorList>
    </citation>
    <scope>NUCLEOTIDE SEQUENCE [LARGE SCALE GENOMIC DNA]</scope>
    <source>
        <strain evidence="3 4">DSM 26130</strain>
    </source>
</reference>
<evidence type="ECO:0000313" key="3">
    <source>
        <dbReference type="EMBL" id="SFC88060.1"/>
    </source>
</evidence>
<name>A0A1I1N2N5_9BACT</name>
<dbReference type="SMART" id="SM00448">
    <property type="entry name" value="REC"/>
    <property type="match status" value="1"/>
</dbReference>
<protein>
    <submittedName>
        <fullName evidence="3">CheY chemotaxis protein or a CheY-like REC (Receiver) domain</fullName>
    </submittedName>
</protein>
<dbReference type="Gene3D" id="3.40.50.2300">
    <property type="match status" value="1"/>
</dbReference>
<dbReference type="AlphaFoldDB" id="A0A1I1N2N5"/>
<organism evidence="3 4">
    <name type="scientific">Spirosoma endophyticum</name>
    <dbReference type="NCBI Taxonomy" id="662367"/>
    <lineage>
        <taxon>Bacteria</taxon>
        <taxon>Pseudomonadati</taxon>
        <taxon>Bacteroidota</taxon>
        <taxon>Cytophagia</taxon>
        <taxon>Cytophagales</taxon>
        <taxon>Cytophagaceae</taxon>
        <taxon>Spirosoma</taxon>
    </lineage>
</organism>
<keyword evidence="1" id="KW-0597">Phosphoprotein</keyword>
<dbReference type="Pfam" id="PF00072">
    <property type="entry name" value="Response_reg"/>
    <property type="match status" value="1"/>
</dbReference>
<dbReference type="PANTHER" id="PTHR44520:SF2">
    <property type="entry name" value="RESPONSE REGULATOR RCP1"/>
    <property type="match status" value="1"/>
</dbReference>
<dbReference type="OrthoDB" id="958605at2"/>
<dbReference type="GO" id="GO:0000160">
    <property type="term" value="P:phosphorelay signal transduction system"/>
    <property type="evidence" value="ECO:0007669"/>
    <property type="project" value="InterPro"/>
</dbReference>
<evidence type="ECO:0000313" key="4">
    <source>
        <dbReference type="Proteomes" id="UP000198598"/>
    </source>
</evidence>